<dbReference type="CDD" id="cd01335">
    <property type="entry name" value="Radical_SAM"/>
    <property type="match status" value="1"/>
</dbReference>
<evidence type="ECO:0000256" key="2">
    <source>
        <dbReference type="ARBA" id="ARBA00022691"/>
    </source>
</evidence>
<dbReference type="InterPro" id="IPR058240">
    <property type="entry name" value="rSAM_sf"/>
</dbReference>
<evidence type="ECO:0000259" key="6">
    <source>
        <dbReference type="PROSITE" id="PS51918"/>
    </source>
</evidence>
<dbReference type="AlphaFoldDB" id="A0A381UBY3"/>
<dbReference type="InterPro" id="IPR007197">
    <property type="entry name" value="rSAM"/>
</dbReference>
<dbReference type="Gene3D" id="3.80.30.20">
    <property type="entry name" value="tm_1862 like domain"/>
    <property type="match status" value="1"/>
</dbReference>
<dbReference type="SFLD" id="SFLDG01082">
    <property type="entry name" value="B12-binding_domain_containing"/>
    <property type="match status" value="1"/>
</dbReference>
<dbReference type="EMBL" id="UINC01006134">
    <property type="protein sequence ID" value="SVA25690.1"/>
    <property type="molecule type" value="Genomic_DNA"/>
</dbReference>
<dbReference type="GO" id="GO:0003824">
    <property type="term" value="F:catalytic activity"/>
    <property type="evidence" value="ECO:0007669"/>
    <property type="project" value="InterPro"/>
</dbReference>
<evidence type="ECO:0000313" key="7">
    <source>
        <dbReference type="EMBL" id="SVA25690.1"/>
    </source>
</evidence>
<dbReference type="InterPro" id="IPR006638">
    <property type="entry name" value="Elp3/MiaA/NifB-like_rSAM"/>
</dbReference>
<evidence type="ECO:0000256" key="5">
    <source>
        <dbReference type="ARBA" id="ARBA00023014"/>
    </source>
</evidence>
<dbReference type="Pfam" id="PF04055">
    <property type="entry name" value="Radical_SAM"/>
    <property type="match status" value="1"/>
</dbReference>
<dbReference type="GO" id="GO:0051536">
    <property type="term" value="F:iron-sulfur cluster binding"/>
    <property type="evidence" value="ECO:0007669"/>
    <property type="project" value="UniProtKB-KW"/>
</dbReference>
<keyword evidence="5" id="KW-0411">Iron-sulfur</keyword>
<feature type="domain" description="Radical SAM core" evidence="6">
    <location>
        <begin position="148"/>
        <end position="372"/>
    </location>
</feature>
<dbReference type="PANTHER" id="PTHR43409">
    <property type="entry name" value="ANAEROBIC MAGNESIUM-PROTOPORPHYRIN IX MONOMETHYL ESTER CYCLASE-RELATED"/>
    <property type="match status" value="1"/>
</dbReference>
<sequence>MGHIPAGITWPAAFLRRAGFAPKVIDLAICELDEVAVRDAKLVAISVPMHTALRLAVPVAQRIRSLNAAAHICFHGLYAQLNREWLLGNLANSCLGGESEQALVGLAQALARGEAPAAVAAPLLARQDYPIPDASGLTGNYAELLNNGHSIPAGFAEATRGCKYACRHCPVTPVYNGRFFAVPVENVLQQIRMQVASGAQHITFGDPDFLNGPRHALRVTEALHAEFSQLTFDITAKVEHLVNHADLLPQLAEYGCLFIVTAVESLSTHVLEILDKGHTRSDVEQAITVTRKAGIALRPSLVAFTPWTTLDDYLELFEFAAVNALVGAIEPVQFTIRLLLPPESLLLDHPQMTPHLRELRAGDFGYRWEHPDPRLDALHREAVAVAEQGGDDADVFHALWSLARSAAGLEPPQSVAATPGPHLTESWYCCAEPSPELLQVRGRST</sequence>
<evidence type="ECO:0000256" key="4">
    <source>
        <dbReference type="ARBA" id="ARBA00023004"/>
    </source>
</evidence>
<name>A0A381UBY3_9ZZZZ</name>
<keyword evidence="3" id="KW-0479">Metal-binding</keyword>
<protein>
    <recommendedName>
        <fullName evidence="6">Radical SAM core domain-containing protein</fullName>
    </recommendedName>
</protein>
<dbReference type="SMART" id="SM00729">
    <property type="entry name" value="Elp3"/>
    <property type="match status" value="1"/>
</dbReference>
<dbReference type="InterPro" id="IPR023404">
    <property type="entry name" value="rSAM_horseshoe"/>
</dbReference>
<organism evidence="7">
    <name type="scientific">marine metagenome</name>
    <dbReference type="NCBI Taxonomy" id="408172"/>
    <lineage>
        <taxon>unclassified sequences</taxon>
        <taxon>metagenomes</taxon>
        <taxon>ecological metagenomes</taxon>
    </lineage>
</organism>
<dbReference type="InterPro" id="IPR051198">
    <property type="entry name" value="BchE-like"/>
</dbReference>
<reference evidence="7" key="1">
    <citation type="submission" date="2018-05" db="EMBL/GenBank/DDBJ databases">
        <authorList>
            <person name="Lanie J.A."/>
            <person name="Ng W.-L."/>
            <person name="Kazmierczak K.M."/>
            <person name="Andrzejewski T.M."/>
            <person name="Davidsen T.M."/>
            <person name="Wayne K.J."/>
            <person name="Tettelin H."/>
            <person name="Glass J.I."/>
            <person name="Rusch D."/>
            <person name="Podicherti R."/>
            <person name="Tsui H.-C.T."/>
            <person name="Winkler M.E."/>
        </authorList>
    </citation>
    <scope>NUCLEOTIDE SEQUENCE</scope>
</reference>
<dbReference type="InterPro" id="IPR054699">
    <property type="entry name" value="rSAM_CUAEP"/>
</dbReference>
<dbReference type="NCBIfam" id="NF040546">
    <property type="entry name" value="rSAM_CUAEP"/>
    <property type="match status" value="1"/>
</dbReference>
<comment type="cofactor">
    <cofactor evidence="1">
        <name>[4Fe-4S] cluster</name>
        <dbReference type="ChEBI" id="CHEBI:49883"/>
    </cofactor>
</comment>
<keyword evidence="4" id="KW-0408">Iron</keyword>
<dbReference type="PANTHER" id="PTHR43409:SF7">
    <property type="entry name" value="BLL1977 PROTEIN"/>
    <property type="match status" value="1"/>
</dbReference>
<evidence type="ECO:0000256" key="3">
    <source>
        <dbReference type="ARBA" id="ARBA00022723"/>
    </source>
</evidence>
<dbReference type="PROSITE" id="PS51918">
    <property type="entry name" value="RADICAL_SAM"/>
    <property type="match status" value="1"/>
</dbReference>
<dbReference type="GO" id="GO:0046872">
    <property type="term" value="F:metal ion binding"/>
    <property type="evidence" value="ECO:0007669"/>
    <property type="project" value="UniProtKB-KW"/>
</dbReference>
<dbReference type="SFLD" id="SFLDS00029">
    <property type="entry name" value="Radical_SAM"/>
    <property type="match status" value="1"/>
</dbReference>
<evidence type="ECO:0000256" key="1">
    <source>
        <dbReference type="ARBA" id="ARBA00001966"/>
    </source>
</evidence>
<keyword evidence="2" id="KW-0949">S-adenosyl-L-methionine</keyword>
<accession>A0A381UBY3</accession>
<dbReference type="SUPFAM" id="SSF102114">
    <property type="entry name" value="Radical SAM enzymes"/>
    <property type="match status" value="1"/>
</dbReference>
<proteinExistence type="predicted"/>
<gene>
    <name evidence="7" type="ORF">METZ01_LOCUS78544</name>
</gene>
<dbReference type="GO" id="GO:0005829">
    <property type="term" value="C:cytosol"/>
    <property type="evidence" value="ECO:0007669"/>
    <property type="project" value="TreeGrafter"/>
</dbReference>